<evidence type="ECO:0000313" key="9">
    <source>
        <dbReference type="Proteomes" id="UP000237441"/>
    </source>
</evidence>
<dbReference type="PROSITE" id="PS00498">
    <property type="entry name" value="TYROSINASE_2"/>
    <property type="match status" value="1"/>
</dbReference>
<evidence type="ECO:0000256" key="3">
    <source>
        <dbReference type="ARBA" id="ARBA00023002"/>
    </source>
</evidence>
<evidence type="ECO:0000259" key="7">
    <source>
        <dbReference type="PROSITE" id="PS00498"/>
    </source>
</evidence>
<evidence type="ECO:0000256" key="4">
    <source>
        <dbReference type="ARBA" id="ARBA00023033"/>
    </source>
</evidence>
<dbReference type="AlphaFoldDB" id="A0A2S7YNR6"/>
<dbReference type="EMBL" id="JRHA01000008">
    <property type="protein sequence ID" value="PQK17604.1"/>
    <property type="molecule type" value="Genomic_DNA"/>
</dbReference>
<organism evidence="8 9">
    <name type="scientific">Beauveria bassiana</name>
    <name type="common">White muscardine disease fungus</name>
    <name type="synonym">Tritirachium shiotae</name>
    <dbReference type="NCBI Taxonomy" id="176275"/>
    <lineage>
        <taxon>Eukaryota</taxon>
        <taxon>Fungi</taxon>
        <taxon>Dikarya</taxon>
        <taxon>Ascomycota</taxon>
        <taxon>Pezizomycotina</taxon>
        <taxon>Sordariomycetes</taxon>
        <taxon>Hypocreomycetidae</taxon>
        <taxon>Hypocreales</taxon>
        <taxon>Cordycipitaceae</taxon>
        <taxon>Beauveria</taxon>
    </lineage>
</organism>
<name>A0A2S7YNR6_BEABA</name>
<dbReference type="InterPro" id="IPR041640">
    <property type="entry name" value="Tyrosinase_C"/>
</dbReference>
<comment type="caution">
    <text evidence="8">The sequence shown here is derived from an EMBL/GenBank/DDBJ whole genome shotgun (WGS) entry which is preliminary data.</text>
</comment>
<reference evidence="8 9" key="1">
    <citation type="submission" date="2016-07" db="EMBL/GenBank/DDBJ databases">
        <title>Comparative genomics of the entomopathogenic fungus Beauveria bassiana.</title>
        <authorList>
            <person name="Valero Jimenez C.A."/>
            <person name="Zwaan B.J."/>
            <person name="Van Kan J.A."/>
            <person name="Takken W."/>
            <person name="Debets A.J."/>
            <person name="Schoustra S.E."/>
            <person name="Koenraadt C.J."/>
        </authorList>
    </citation>
    <scope>NUCLEOTIDE SEQUENCE [LARGE SCALE GENOMIC DNA]</scope>
    <source>
        <strain evidence="8 9">ARSEF 8028</strain>
    </source>
</reference>
<dbReference type="InterPro" id="IPR050316">
    <property type="entry name" value="Tyrosinase/Hemocyanin"/>
</dbReference>
<dbReference type="Gene3D" id="2.60.310.20">
    <property type="match status" value="1"/>
</dbReference>
<dbReference type="SUPFAM" id="SSF48056">
    <property type="entry name" value="Di-copper centre-containing domain"/>
    <property type="match status" value="1"/>
</dbReference>
<dbReference type="InterPro" id="IPR002227">
    <property type="entry name" value="Tyrosinase_Cu-bd"/>
</dbReference>
<feature type="domain" description="Tyrosinase copper-binding" evidence="6">
    <location>
        <begin position="123"/>
        <end position="140"/>
    </location>
</feature>
<accession>A0A2S7YNR6</accession>
<evidence type="ECO:0000256" key="1">
    <source>
        <dbReference type="ARBA" id="ARBA00001973"/>
    </source>
</evidence>
<dbReference type="Proteomes" id="UP000237441">
    <property type="component" value="Unassembled WGS sequence"/>
</dbReference>
<keyword evidence="3" id="KW-0560">Oxidoreductase</keyword>
<dbReference type="PROSITE" id="PS00497">
    <property type="entry name" value="TYROSINASE_1"/>
    <property type="match status" value="1"/>
</dbReference>
<feature type="domain" description="Tyrosinase copper-binding" evidence="7">
    <location>
        <begin position="327"/>
        <end position="338"/>
    </location>
</feature>
<dbReference type="InterPro" id="IPR008922">
    <property type="entry name" value="Di-copper_centre_dom_sf"/>
</dbReference>
<dbReference type="GO" id="GO:0046872">
    <property type="term" value="F:metal ion binding"/>
    <property type="evidence" value="ECO:0007669"/>
    <property type="project" value="UniProtKB-KW"/>
</dbReference>
<dbReference type="GO" id="GO:0004497">
    <property type="term" value="F:monooxygenase activity"/>
    <property type="evidence" value="ECO:0007669"/>
    <property type="project" value="UniProtKB-KW"/>
</dbReference>
<proteinExistence type="predicted"/>
<dbReference type="Pfam" id="PF18132">
    <property type="entry name" value="Tyrosinase_C"/>
    <property type="match status" value="1"/>
</dbReference>
<comment type="cofactor">
    <cofactor evidence="1">
        <name>Cu(2+)</name>
        <dbReference type="ChEBI" id="CHEBI:29036"/>
    </cofactor>
</comment>
<evidence type="ECO:0000256" key="5">
    <source>
        <dbReference type="SAM" id="SignalP"/>
    </source>
</evidence>
<dbReference type="PANTHER" id="PTHR11474">
    <property type="entry name" value="TYROSINASE FAMILY MEMBER"/>
    <property type="match status" value="1"/>
</dbReference>
<protein>
    <recommendedName>
        <fullName evidence="6 7">Tyrosinase copper-binding domain-containing protein</fullName>
    </recommendedName>
</protein>
<sequence>MINMPWVVLLALIGVVATAAQSYDYGIDIDQLVRRQDPSAKIIVGRLPLASNGSTPIRLELRDMRKDGYMWDLYVLALSMFQSVSQDQSLSWYQVAGIHGVPFQPWNGVQPAPGASLSGYCTHSSVLFPTWHRPYLALYEQQMFKLANAIASLFVNPTERNLYQQAASRFRIPYWDWSIPAPPGETHFPDCFWSPVILQYGPNGPQHIRNPLYSYMFHPLDEEAFIWNPLKHWNETKRAPNTTASETAPPSENFQVSAALLSKLPELQQRLYIIYSNYHEYNAFSNKAWAASQKASNLDSLESIHDVIHLYGGLKGHMTYVPLSSFDPLFFLHHAMVDRLVSIWQVLNPNAWIQPMANGETSYTAPKGTMQDSTSPLVPFYDTPDTFWTSDTSRTTEVFGYTYADTHPHIGDRAALQQSLVRKINTWYGASSPAGIAAKDSQLRVAALQRTGGPWSTKASKGRPNIKLTAEDPPVDKIVKAGGYTEWIANVQVNVEALEGVFEVHFFVGAPADDSADWALSPNQIGTVSIFAMNRSTGSQSKISGTLPLTSALMKLVATGALADLDSCSVTPFLKRALEVRVRSHNDSVIELSRVEGLHIEITSASVKIPESEVELPSWGEARTEWTIWHDEE</sequence>
<gene>
    <name evidence="8" type="ORF">BB8028_0008g01130</name>
</gene>
<dbReference type="Pfam" id="PF00264">
    <property type="entry name" value="Tyrosinase"/>
    <property type="match status" value="1"/>
</dbReference>
<evidence type="ECO:0000259" key="6">
    <source>
        <dbReference type="PROSITE" id="PS00497"/>
    </source>
</evidence>
<keyword evidence="4" id="KW-0503">Monooxygenase</keyword>
<dbReference type="PANTHER" id="PTHR11474:SF32">
    <property type="entry name" value="TYROSINASE"/>
    <property type="match status" value="1"/>
</dbReference>
<dbReference type="PRINTS" id="PR00092">
    <property type="entry name" value="TYROSINASE"/>
</dbReference>
<evidence type="ECO:0000256" key="2">
    <source>
        <dbReference type="ARBA" id="ARBA00022723"/>
    </source>
</evidence>
<feature type="signal peptide" evidence="5">
    <location>
        <begin position="1"/>
        <end position="19"/>
    </location>
</feature>
<dbReference type="Gene3D" id="1.10.1280.10">
    <property type="entry name" value="Di-copper center containing domain from catechol oxidase"/>
    <property type="match status" value="1"/>
</dbReference>
<dbReference type="OrthoDB" id="6132182at2759"/>
<evidence type="ECO:0000313" key="8">
    <source>
        <dbReference type="EMBL" id="PQK17604.1"/>
    </source>
</evidence>
<keyword evidence="5" id="KW-0732">Signal</keyword>
<feature type="chain" id="PRO_5015758383" description="Tyrosinase copper-binding domain-containing protein" evidence="5">
    <location>
        <begin position="20"/>
        <end position="633"/>
    </location>
</feature>
<keyword evidence="2" id="KW-0479">Metal-binding</keyword>